<dbReference type="GO" id="GO:0003676">
    <property type="term" value="F:nucleic acid binding"/>
    <property type="evidence" value="ECO:0007669"/>
    <property type="project" value="InterPro"/>
</dbReference>
<keyword evidence="5" id="KW-0378">Hydrolase</keyword>
<name>A0A2G8SAC3_9APHY</name>
<dbReference type="Gene3D" id="3.30.70.270">
    <property type="match status" value="2"/>
</dbReference>
<evidence type="ECO:0000256" key="3">
    <source>
        <dbReference type="ARBA" id="ARBA00022722"/>
    </source>
</evidence>
<dbReference type="CDD" id="cd01647">
    <property type="entry name" value="RT_LTR"/>
    <property type="match status" value="1"/>
</dbReference>
<protein>
    <recommendedName>
        <fullName evidence="7">Reverse transcriptase RNase H-like domain-containing protein</fullName>
    </recommendedName>
</protein>
<dbReference type="STRING" id="1077348.A0A2G8SAC3"/>
<dbReference type="InterPro" id="IPR036397">
    <property type="entry name" value="RNaseH_sf"/>
</dbReference>
<evidence type="ECO:0000256" key="5">
    <source>
        <dbReference type="ARBA" id="ARBA00022801"/>
    </source>
</evidence>
<dbReference type="Gene3D" id="3.30.420.10">
    <property type="entry name" value="Ribonuclease H-like superfamily/Ribonuclease H"/>
    <property type="match status" value="1"/>
</dbReference>
<dbReference type="AlphaFoldDB" id="A0A2G8SAC3"/>
<dbReference type="SUPFAM" id="SSF56672">
    <property type="entry name" value="DNA/RNA polymerases"/>
    <property type="match status" value="1"/>
</dbReference>
<dbReference type="Proteomes" id="UP000230002">
    <property type="component" value="Unassembled WGS sequence"/>
</dbReference>
<keyword evidence="1" id="KW-0808">Transferase</keyword>
<dbReference type="EMBL" id="AYKW01000013">
    <property type="protein sequence ID" value="PIL30703.1"/>
    <property type="molecule type" value="Genomic_DNA"/>
</dbReference>
<evidence type="ECO:0000256" key="2">
    <source>
        <dbReference type="ARBA" id="ARBA00022695"/>
    </source>
</evidence>
<dbReference type="Gene3D" id="3.10.10.10">
    <property type="entry name" value="HIV Type 1 Reverse Transcriptase, subunit A, domain 1"/>
    <property type="match status" value="1"/>
</dbReference>
<keyword evidence="9" id="KW-1185">Reference proteome</keyword>
<dbReference type="Pfam" id="PF17917">
    <property type="entry name" value="RT_RNaseH"/>
    <property type="match status" value="1"/>
</dbReference>
<comment type="caution">
    <text evidence="8">The sequence shown here is derived from an EMBL/GenBank/DDBJ whole genome shotgun (WGS) entry which is preliminary data.</text>
</comment>
<dbReference type="SUPFAM" id="SSF53098">
    <property type="entry name" value="Ribonuclease H-like"/>
    <property type="match status" value="1"/>
</dbReference>
<dbReference type="PANTHER" id="PTHR37984:SF5">
    <property type="entry name" value="PROTEIN NYNRIN-LIKE"/>
    <property type="match status" value="1"/>
</dbReference>
<keyword evidence="2" id="KW-0548">Nucleotidyltransferase</keyword>
<reference evidence="8 9" key="1">
    <citation type="journal article" date="2015" name="Sci. Rep.">
        <title>Chromosome-level genome map provides insights into diverse defense mechanisms in the medicinal fungus Ganoderma sinense.</title>
        <authorList>
            <person name="Zhu Y."/>
            <person name="Xu J."/>
            <person name="Sun C."/>
            <person name="Zhou S."/>
            <person name="Xu H."/>
            <person name="Nelson D.R."/>
            <person name="Qian J."/>
            <person name="Song J."/>
            <person name="Luo H."/>
            <person name="Xiang L."/>
            <person name="Li Y."/>
            <person name="Xu Z."/>
            <person name="Ji A."/>
            <person name="Wang L."/>
            <person name="Lu S."/>
            <person name="Hayward A."/>
            <person name="Sun W."/>
            <person name="Li X."/>
            <person name="Schwartz D.C."/>
            <person name="Wang Y."/>
            <person name="Chen S."/>
        </authorList>
    </citation>
    <scope>NUCLEOTIDE SEQUENCE [LARGE SCALE GENOMIC DNA]</scope>
    <source>
        <strain evidence="8 9">ZZ0214-1</strain>
    </source>
</reference>
<keyword evidence="3" id="KW-0540">Nuclease</keyword>
<evidence type="ECO:0000313" key="8">
    <source>
        <dbReference type="EMBL" id="PIL30703.1"/>
    </source>
</evidence>
<dbReference type="InterPro" id="IPR043502">
    <property type="entry name" value="DNA/RNA_pol_sf"/>
</dbReference>
<dbReference type="PANTHER" id="PTHR37984">
    <property type="entry name" value="PROTEIN CBG26694"/>
    <property type="match status" value="1"/>
</dbReference>
<evidence type="ECO:0000256" key="4">
    <source>
        <dbReference type="ARBA" id="ARBA00022759"/>
    </source>
</evidence>
<evidence type="ECO:0000259" key="7">
    <source>
        <dbReference type="Pfam" id="PF17917"/>
    </source>
</evidence>
<dbReference type="InterPro" id="IPR043128">
    <property type="entry name" value="Rev_trsase/Diguanyl_cyclase"/>
</dbReference>
<gene>
    <name evidence="8" type="ORF">GSI_06871</name>
</gene>
<dbReference type="GO" id="GO:0003964">
    <property type="term" value="F:RNA-directed DNA polymerase activity"/>
    <property type="evidence" value="ECO:0007669"/>
    <property type="project" value="UniProtKB-KW"/>
</dbReference>
<dbReference type="GO" id="GO:0016787">
    <property type="term" value="F:hydrolase activity"/>
    <property type="evidence" value="ECO:0007669"/>
    <property type="project" value="UniProtKB-KW"/>
</dbReference>
<evidence type="ECO:0000256" key="6">
    <source>
        <dbReference type="ARBA" id="ARBA00022918"/>
    </source>
</evidence>
<keyword evidence="6" id="KW-0695">RNA-directed DNA polymerase</keyword>
<dbReference type="InterPro" id="IPR041373">
    <property type="entry name" value="RT_RNaseH"/>
</dbReference>
<dbReference type="InterPro" id="IPR050951">
    <property type="entry name" value="Retrovirus_Pol_polyprotein"/>
</dbReference>
<accession>A0A2G8SAC3</accession>
<evidence type="ECO:0000256" key="1">
    <source>
        <dbReference type="ARBA" id="ARBA00022679"/>
    </source>
</evidence>
<evidence type="ECO:0000313" key="9">
    <source>
        <dbReference type="Proteomes" id="UP000230002"/>
    </source>
</evidence>
<dbReference type="InterPro" id="IPR012337">
    <property type="entry name" value="RNaseH-like_sf"/>
</dbReference>
<feature type="domain" description="Reverse transcriptase RNase H-like" evidence="7">
    <location>
        <begin position="431"/>
        <end position="529"/>
    </location>
</feature>
<sequence length="899" mass="101641">MPDPRAQQFAEIPELPPLVLPTHPPARSTLPLDSRMTRERLDGLLATIEPGFLSEEEVDLLAFVVVSYSRAFAWEYEEKGFFDPQYFPDYKIPYIEHTPWQVPPIPLPPALRQAVRDEVRRFEDLGRFEPSTSSYRSPLWWVEKKPGSKPPIRLVIAVEMLNSVAVRDASLPPNINDFAESFVGYSIYMAADMFSGFDARILDVSSRPLGTFHSPDGPKQQTTLIQGYTNSIQEFSRCTDHVLRRLKARDWADNFVDDSSVKGPRSRYNDEPIPGNLHIRRFVFEFAERIVAFLAALIAGGITISALKTVLACSRLKIVGSLVSLEGWQVGSGLVEKVLRWPVPESISEVRMFLGLAGGARRWIKNYARIAWPLTTLLSRPADEFAITPEVEEAVTELKRLLTSAPVLVRIDYEKATLITRPPRDSDDGMLVVGVDSSWMGAGWVLYQIVDGIKRVALYGSSTFTKPQQNYGQPKSEVFGTFVALKALRHRVWGVHFRLENDASSLATMLRKPDDVPNAPMLRWVSWLLLFDFEIKHVPAASMKMEDALSRAPQIDTGLSDPSEDVDEFLEAYDLHAAVPRTGRSPAMFSSARSMLRSLQLTHSNPFAVSSQYAPFMTTYSASTALAFHSGERFNPSAPSLLSSAPASLLALCTVIFSTAYHPEGNAPVERSHNTLTTSLFKVTGDAKGRWPLYLAPVLFAMRTTVSRATGFSPYYLLYGQYPVFSYDVEEVTWQTLNWDEVHSHEDLVAMRARQIQRRDINLEKAHDRLRASRKKAIDDYARRHHHKFDFADYEEGMYVWLRESKLDEIKGGKGEWTYAGPYVIHEKRGRDSFILRELSGAVLKGHVNIRRLRLFFFRPDNQTLRARIRTPPEHDARRTNPLSTLAAVYAYRAAHGPS</sequence>
<dbReference type="OrthoDB" id="5599163at2759"/>
<proteinExistence type="predicted"/>
<keyword evidence="4" id="KW-0255">Endonuclease</keyword>
<organism evidence="8 9">
    <name type="scientific">Ganoderma sinense ZZ0214-1</name>
    <dbReference type="NCBI Taxonomy" id="1077348"/>
    <lineage>
        <taxon>Eukaryota</taxon>
        <taxon>Fungi</taxon>
        <taxon>Dikarya</taxon>
        <taxon>Basidiomycota</taxon>
        <taxon>Agaricomycotina</taxon>
        <taxon>Agaricomycetes</taxon>
        <taxon>Polyporales</taxon>
        <taxon>Polyporaceae</taxon>
        <taxon>Ganoderma</taxon>
    </lineage>
</organism>
<dbReference type="GO" id="GO:0004519">
    <property type="term" value="F:endonuclease activity"/>
    <property type="evidence" value="ECO:0007669"/>
    <property type="project" value="UniProtKB-KW"/>
</dbReference>